<comment type="caution">
    <text evidence="1">The sequence shown here is derived from an EMBL/GenBank/DDBJ whole genome shotgun (WGS) entry which is preliminary data.</text>
</comment>
<protein>
    <submittedName>
        <fullName evidence="1">Uncharacterized protein</fullName>
    </submittedName>
</protein>
<evidence type="ECO:0000313" key="2">
    <source>
        <dbReference type="Proteomes" id="UP001295423"/>
    </source>
</evidence>
<accession>A0AAD2CH22</accession>
<organism evidence="1 2">
    <name type="scientific">Cylindrotheca closterium</name>
    <dbReference type="NCBI Taxonomy" id="2856"/>
    <lineage>
        <taxon>Eukaryota</taxon>
        <taxon>Sar</taxon>
        <taxon>Stramenopiles</taxon>
        <taxon>Ochrophyta</taxon>
        <taxon>Bacillariophyta</taxon>
        <taxon>Bacillariophyceae</taxon>
        <taxon>Bacillariophycidae</taxon>
        <taxon>Bacillariales</taxon>
        <taxon>Bacillariaceae</taxon>
        <taxon>Cylindrotheca</taxon>
    </lineage>
</organism>
<gene>
    <name evidence="1" type="ORF">CYCCA115_LOCUS1970</name>
</gene>
<reference evidence="1" key="1">
    <citation type="submission" date="2023-08" db="EMBL/GenBank/DDBJ databases">
        <authorList>
            <person name="Audoor S."/>
            <person name="Bilcke G."/>
        </authorList>
    </citation>
    <scope>NUCLEOTIDE SEQUENCE</scope>
</reference>
<dbReference type="AlphaFoldDB" id="A0AAD2CH22"/>
<name>A0AAD2CH22_9STRA</name>
<dbReference type="EMBL" id="CAKOGP040000113">
    <property type="protein sequence ID" value="CAJ1930527.1"/>
    <property type="molecule type" value="Genomic_DNA"/>
</dbReference>
<dbReference type="Proteomes" id="UP001295423">
    <property type="component" value="Unassembled WGS sequence"/>
</dbReference>
<proteinExistence type="predicted"/>
<sequence length="141" mass="15286">MGDEYVAYKTPKTIVAETAYHFIQGGIYGAAFGLVTPFHPPGSRAALEEAATGVFKPAAPFSSIISVPHNALIFGSLLGVQRLGCKTAEYVRSRQDLWNDVFGYGIAFPYYQFFLVKHVTNHNRVLGGGVILAAVYASLIE</sequence>
<evidence type="ECO:0000313" key="1">
    <source>
        <dbReference type="EMBL" id="CAJ1930527.1"/>
    </source>
</evidence>
<keyword evidence="2" id="KW-1185">Reference proteome</keyword>